<organism evidence="1 2">
    <name type="scientific">Elysia crispata</name>
    <name type="common">lettuce slug</name>
    <dbReference type="NCBI Taxonomy" id="231223"/>
    <lineage>
        <taxon>Eukaryota</taxon>
        <taxon>Metazoa</taxon>
        <taxon>Spiralia</taxon>
        <taxon>Lophotrochozoa</taxon>
        <taxon>Mollusca</taxon>
        <taxon>Gastropoda</taxon>
        <taxon>Heterobranchia</taxon>
        <taxon>Euthyneura</taxon>
        <taxon>Panpulmonata</taxon>
        <taxon>Sacoglossa</taxon>
        <taxon>Placobranchoidea</taxon>
        <taxon>Plakobranchidae</taxon>
        <taxon>Elysia</taxon>
    </lineage>
</organism>
<evidence type="ECO:0000313" key="2">
    <source>
        <dbReference type="Proteomes" id="UP001283361"/>
    </source>
</evidence>
<reference evidence="1" key="1">
    <citation type="journal article" date="2023" name="G3 (Bethesda)">
        <title>A reference genome for the long-term kleptoplast-retaining sea slug Elysia crispata morphotype clarki.</title>
        <authorList>
            <person name="Eastman K.E."/>
            <person name="Pendleton A.L."/>
            <person name="Shaikh M.A."/>
            <person name="Suttiyut T."/>
            <person name="Ogas R."/>
            <person name="Tomko P."/>
            <person name="Gavelis G."/>
            <person name="Widhalm J.R."/>
            <person name="Wisecaver J.H."/>
        </authorList>
    </citation>
    <scope>NUCLEOTIDE SEQUENCE</scope>
    <source>
        <strain evidence="1">ECLA1</strain>
    </source>
</reference>
<gene>
    <name evidence="1" type="ORF">RRG08_049639</name>
</gene>
<dbReference type="EMBL" id="JAWDGP010000171">
    <property type="protein sequence ID" value="KAK3803255.1"/>
    <property type="molecule type" value="Genomic_DNA"/>
</dbReference>
<keyword evidence="2" id="KW-1185">Reference proteome</keyword>
<protein>
    <submittedName>
        <fullName evidence="1">Uncharacterized protein</fullName>
    </submittedName>
</protein>
<proteinExistence type="predicted"/>
<sequence>MEVRTDVAGTLVEPVCRPMHEGWGGEISCEIQVSGCADTSWIIMTWEAENAKQSVTSCTSTFGGGGYSSHVSSRVNFNQSLYSLTFSRIQD</sequence>
<comment type="caution">
    <text evidence="1">The sequence shown here is derived from an EMBL/GenBank/DDBJ whole genome shotgun (WGS) entry which is preliminary data.</text>
</comment>
<dbReference type="AlphaFoldDB" id="A0AAE1BBV6"/>
<evidence type="ECO:0000313" key="1">
    <source>
        <dbReference type="EMBL" id="KAK3803255.1"/>
    </source>
</evidence>
<name>A0AAE1BBV6_9GAST</name>
<dbReference type="Proteomes" id="UP001283361">
    <property type="component" value="Unassembled WGS sequence"/>
</dbReference>
<accession>A0AAE1BBV6</accession>